<reference evidence="1" key="1">
    <citation type="submission" date="2023-10" db="EMBL/GenBank/DDBJ databases">
        <title>Characterization and whole genome sequencing of a novel strain of Bergeyella porcorum QD2021 isolated from pig.</title>
        <authorList>
            <person name="Liu G."/>
            <person name="Chen C."/>
            <person name="Han X."/>
        </authorList>
    </citation>
    <scope>NUCLEOTIDE SEQUENCE</scope>
    <source>
        <strain evidence="1">QD2021</strain>
    </source>
</reference>
<dbReference type="RefSeq" id="WP_327984907.1">
    <property type="nucleotide sequence ID" value="NZ_CP136426.1"/>
</dbReference>
<gene>
    <name evidence="1" type="ORF">BPO_0609</name>
</gene>
<organism evidence="1 2">
    <name type="scientific">Bergeyella porcorum</name>
    <dbReference type="NCBI Taxonomy" id="1735111"/>
    <lineage>
        <taxon>Bacteria</taxon>
        <taxon>Pseudomonadati</taxon>
        <taxon>Bacteroidota</taxon>
        <taxon>Flavobacteriia</taxon>
        <taxon>Flavobacteriales</taxon>
        <taxon>Weeksellaceae</taxon>
        <taxon>Bergeyella</taxon>
    </lineage>
</organism>
<dbReference type="PROSITE" id="PS51257">
    <property type="entry name" value="PROKAR_LIPOPROTEIN"/>
    <property type="match status" value="1"/>
</dbReference>
<dbReference type="KEGG" id="bpor:BPO_0609"/>
<evidence type="ECO:0000313" key="2">
    <source>
        <dbReference type="Proteomes" id="UP001432059"/>
    </source>
</evidence>
<keyword evidence="2" id="KW-1185">Reference proteome</keyword>
<dbReference type="PANTHER" id="PTHR41339">
    <property type="entry name" value="LIPL48"/>
    <property type="match status" value="1"/>
</dbReference>
<dbReference type="PANTHER" id="PTHR41339:SF1">
    <property type="entry name" value="SECRETED PROTEIN"/>
    <property type="match status" value="1"/>
</dbReference>
<dbReference type="AlphaFoldDB" id="A0AAU0EZG5"/>
<name>A0AAU0EZG5_9FLAO</name>
<proteinExistence type="predicted"/>
<accession>A0AAU0EZG5</accession>
<evidence type="ECO:0000313" key="1">
    <source>
        <dbReference type="EMBL" id="WOC51256.1"/>
    </source>
</evidence>
<protein>
    <recommendedName>
        <fullName evidence="3">Lipoprotein</fullName>
    </recommendedName>
</protein>
<sequence>MKRTIRTIAIAATFLTATGITLQSCGRDNEEYIIDNGGISVDANNLKVTIKSGEVLTLDASKTYNLTGPVIVENERTLNIPAGTKINSTAGTNGYVLVAQGGKININGTATNPVVFTSPSQTPGDWGGIVICGKAPINTGATTASSEVGASPYGGTDENDNSGSIRYLRIEYAGAIFNAEKEFNGLSLFGVGKGTTVEYVQVYASNDDGIEWFGGTVNSNYLIVNGADDDAFDWTEGWNGNGKYWYSNRFDNRGNRGIEADNNSNNNSASPFSNPTLSNITLVGNTSGSESQALKLRVGTKGKLDNVFLSNWSRGIDIQHDVTLGHITSGDLKLTNVNFENVTQQSRGTNSAGTVVDVTGAFTINTSATGAGNGSGVPDWAKGWTRDFK</sequence>
<dbReference type="EMBL" id="CP136426">
    <property type="protein sequence ID" value="WOC51256.1"/>
    <property type="molecule type" value="Genomic_DNA"/>
</dbReference>
<evidence type="ECO:0008006" key="3">
    <source>
        <dbReference type="Google" id="ProtNLM"/>
    </source>
</evidence>
<dbReference type="Proteomes" id="UP001432059">
    <property type="component" value="Chromosome"/>
</dbReference>